<dbReference type="EMBL" id="CAXITT010000607">
    <property type="protein sequence ID" value="CAL1544229.1"/>
    <property type="molecule type" value="Genomic_DNA"/>
</dbReference>
<dbReference type="Gene3D" id="3.80.10.10">
    <property type="entry name" value="Ribonuclease Inhibitor"/>
    <property type="match status" value="1"/>
</dbReference>
<gene>
    <name evidence="1" type="ORF">GSLYS_00017742001</name>
</gene>
<sequence length="72" mass="7971">MKKLKVLFMAHNKVGDLAEVGKLSGIATLEDVLLIGNPIEEEMSEAGRWFNEFRKKCPKVKKLDGVVLAGDD</sequence>
<dbReference type="SUPFAM" id="SSF52058">
    <property type="entry name" value="L domain-like"/>
    <property type="match status" value="1"/>
</dbReference>
<accession>A0AAV2IEJ3</accession>
<protein>
    <submittedName>
        <fullName evidence="1">Uncharacterized protein</fullName>
    </submittedName>
</protein>
<dbReference type="AlphaFoldDB" id="A0AAV2IEJ3"/>
<dbReference type="InterPro" id="IPR032675">
    <property type="entry name" value="LRR_dom_sf"/>
</dbReference>
<keyword evidence="2" id="KW-1185">Reference proteome</keyword>
<name>A0AAV2IEJ3_LYMST</name>
<reference evidence="1 2" key="1">
    <citation type="submission" date="2024-04" db="EMBL/GenBank/DDBJ databases">
        <authorList>
            <consortium name="Genoscope - CEA"/>
            <person name="William W."/>
        </authorList>
    </citation>
    <scope>NUCLEOTIDE SEQUENCE [LARGE SCALE GENOMIC DNA]</scope>
</reference>
<proteinExistence type="predicted"/>
<evidence type="ECO:0000313" key="1">
    <source>
        <dbReference type="EMBL" id="CAL1544229.1"/>
    </source>
</evidence>
<comment type="caution">
    <text evidence="1">The sequence shown here is derived from an EMBL/GenBank/DDBJ whole genome shotgun (WGS) entry which is preliminary data.</text>
</comment>
<organism evidence="1 2">
    <name type="scientific">Lymnaea stagnalis</name>
    <name type="common">Great pond snail</name>
    <name type="synonym">Helix stagnalis</name>
    <dbReference type="NCBI Taxonomy" id="6523"/>
    <lineage>
        <taxon>Eukaryota</taxon>
        <taxon>Metazoa</taxon>
        <taxon>Spiralia</taxon>
        <taxon>Lophotrochozoa</taxon>
        <taxon>Mollusca</taxon>
        <taxon>Gastropoda</taxon>
        <taxon>Heterobranchia</taxon>
        <taxon>Euthyneura</taxon>
        <taxon>Panpulmonata</taxon>
        <taxon>Hygrophila</taxon>
        <taxon>Lymnaeoidea</taxon>
        <taxon>Lymnaeidae</taxon>
        <taxon>Lymnaea</taxon>
    </lineage>
</organism>
<evidence type="ECO:0000313" key="2">
    <source>
        <dbReference type="Proteomes" id="UP001497497"/>
    </source>
</evidence>
<dbReference type="Proteomes" id="UP001497497">
    <property type="component" value="Unassembled WGS sequence"/>
</dbReference>